<dbReference type="HAMAP" id="MF_01428">
    <property type="entry name" value="Glu_Q_tRNA_synth"/>
    <property type="match status" value="1"/>
</dbReference>
<evidence type="ECO:0000256" key="6">
    <source>
        <dbReference type="ARBA" id="ARBA00023146"/>
    </source>
</evidence>
<protein>
    <recommendedName>
        <fullName evidence="7">Glutamyl-Q tRNA(Asp) synthetase</fullName>
        <shortName evidence="7">Glu-Q-RSs</shortName>
        <ecNumber evidence="7">6.1.1.-</ecNumber>
    </recommendedName>
</protein>
<dbReference type="SUPFAM" id="SSF52374">
    <property type="entry name" value="Nucleotidylyl transferase"/>
    <property type="match status" value="1"/>
</dbReference>
<dbReference type="InterPro" id="IPR020058">
    <property type="entry name" value="Glu/Gln-tRNA-synth_Ib_cat-dom"/>
</dbReference>
<feature type="binding site" evidence="7">
    <location>
        <position position="182"/>
    </location>
    <ligand>
        <name>L-glutamate</name>
        <dbReference type="ChEBI" id="CHEBI:29985"/>
    </ligand>
</feature>
<dbReference type="GO" id="GO:0006424">
    <property type="term" value="P:glutamyl-tRNA aminoacylation"/>
    <property type="evidence" value="ECO:0007669"/>
    <property type="project" value="InterPro"/>
</dbReference>
<feature type="short sequence motif" description="'HIGH' region" evidence="7">
    <location>
        <begin position="12"/>
        <end position="22"/>
    </location>
</feature>
<keyword evidence="4 7" id="KW-0862">Zinc</keyword>
<keyword evidence="1 7" id="KW-0436">Ligase</keyword>
<dbReference type="PANTHER" id="PTHR43311">
    <property type="entry name" value="GLUTAMATE--TRNA LIGASE"/>
    <property type="match status" value="1"/>
</dbReference>
<dbReference type="GO" id="GO:0004818">
    <property type="term" value="F:glutamate-tRNA ligase activity"/>
    <property type="evidence" value="ECO:0007669"/>
    <property type="project" value="TreeGrafter"/>
</dbReference>
<dbReference type="OrthoDB" id="9807503at2"/>
<dbReference type="NCBIfam" id="NF004314">
    <property type="entry name" value="PRK05710.1-3"/>
    <property type="match status" value="1"/>
</dbReference>
<dbReference type="Proteomes" id="UP000294692">
    <property type="component" value="Unassembled WGS sequence"/>
</dbReference>
<dbReference type="PANTHER" id="PTHR43311:SF1">
    <property type="entry name" value="GLUTAMYL-Q TRNA(ASP) SYNTHETASE"/>
    <property type="match status" value="1"/>
</dbReference>
<keyword evidence="6 7" id="KW-0030">Aminoacyl-tRNA synthetase</keyword>
<feature type="binding site" evidence="7">
    <location>
        <position position="124"/>
    </location>
    <ligand>
        <name>Zn(2+)</name>
        <dbReference type="ChEBI" id="CHEBI:29105"/>
    </ligand>
</feature>
<evidence type="ECO:0000256" key="8">
    <source>
        <dbReference type="RuleBase" id="RU363037"/>
    </source>
</evidence>
<dbReference type="PRINTS" id="PR00987">
    <property type="entry name" value="TRNASYNTHGLU"/>
</dbReference>
<evidence type="ECO:0000256" key="4">
    <source>
        <dbReference type="ARBA" id="ARBA00022833"/>
    </source>
</evidence>
<keyword evidence="11" id="KW-1185">Reference proteome</keyword>
<feature type="domain" description="Glutamyl/glutaminyl-tRNA synthetase class Ib catalytic" evidence="9">
    <location>
        <begin position="7"/>
        <end position="244"/>
    </location>
</feature>
<evidence type="ECO:0000259" key="9">
    <source>
        <dbReference type="Pfam" id="PF00749"/>
    </source>
</evidence>
<dbReference type="NCBIfam" id="NF004313">
    <property type="entry name" value="PRK05710.1-2"/>
    <property type="match status" value="1"/>
</dbReference>
<feature type="binding site" evidence="7">
    <location>
        <begin position="9"/>
        <end position="13"/>
    </location>
    <ligand>
        <name>L-glutamate</name>
        <dbReference type="ChEBI" id="CHEBI:29985"/>
    </ligand>
</feature>
<reference evidence="10 11" key="1">
    <citation type="submission" date="2019-03" db="EMBL/GenBank/DDBJ databases">
        <title>Genomic Encyclopedia of Type Strains, Phase IV (KMG-IV): sequencing the most valuable type-strain genomes for metagenomic binning, comparative biology and taxonomic classification.</title>
        <authorList>
            <person name="Goeker M."/>
        </authorList>
    </citation>
    <scope>NUCLEOTIDE SEQUENCE [LARGE SCALE GENOMIC DNA]</scope>
    <source>
        <strain evidence="10 11">DSM 100048</strain>
    </source>
</reference>
<keyword evidence="3 7" id="KW-0547">Nucleotide-binding</keyword>
<dbReference type="EC" id="6.1.1.-" evidence="7"/>
<dbReference type="Pfam" id="PF00749">
    <property type="entry name" value="tRNA-synt_1c"/>
    <property type="match status" value="1"/>
</dbReference>
<dbReference type="GO" id="GO:0006400">
    <property type="term" value="P:tRNA modification"/>
    <property type="evidence" value="ECO:0007669"/>
    <property type="project" value="InterPro"/>
</dbReference>
<evidence type="ECO:0000256" key="5">
    <source>
        <dbReference type="ARBA" id="ARBA00022840"/>
    </source>
</evidence>
<evidence type="ECO:0000256" key="7">
    <source>
        <dbReference type="HAMAP-Rule" id="MF_01428"/>
    </source>
</evidence>
<accession>A0A4R3VEN1</accession>
<dbReference type="InterPro" id="IPR014729">
    <property type="entry name" value="Rossmann-like_a/b/a_fold"/>
</dbReference>
<proteinExistence type="inferred from homology"/>
<comment type="caution">
    <text evidence="10">The sequence shown here is derived from an EMBL/GenBank/DDBJ whole genome shotgun (WGS) entry which is preliminary data.</text>
</comment>
<dbReference type="EMBL" id="SMBX01000001">
    <property type="protein sequence ID" value="TCV02661.1"/>
    <property type="molecule type" value="Genomic_DNA"/>
</dbReference>
<organism evidence="10 11">
    <name type="scientific">Paracandidimonas soli</name>
    <dbReference type="NCBI Taxonomy" id="1917182"/>
    <lineage>
        <taxon>Bacteria</taxon>
        <taxon>Pseudomonadati</taxon>
        <taxon>Pseudomonadota</taxon>
        <taxon>Betaproteobacteria</taxon>
        <taxon>Burkholderiales</taxon>
        <taxon>Alcaligenaceae</taxon>
        <taxon>Paracandidimonas</taxon>
    </lineage>
</organism>
<dbReference type="AlphaFoldDB" id="A0A4R3VEN1"/>
<feature type="binding site" evidence="7">
    <location>
        <position position="101"/>
    </location>
    <ligand>
        <name>Zn(2+)</name>
        <dbReference type="ChEBI" id="CHEBI:29105"/>
    </ligand>
</feature>
<keyword evidence="5 7" id="KW-0067">ATP-binding</keyword>
<dbReference type="InterPro" id="IPR000924">
    <property type="entry name" value="Glu/Gln-tRNA-synth"/>
</dbReference>
<evidence type="ECO:0000256" key="3">
    <source>
        <dbReference type="ARBA" id="ARBA00022741"/>
    </source>
</evidence>
<keyword evidence="2 7" id="KW-0479">Metal-binding</keyword>
<dbReference type="GO" id="GO:0005524">
    <property type="term" value="F:ATP binding"/>
    <property type="evidence" value="ECO:0007669"/>
    <property type="project" value="UniProtKB-KW"/>
</dbReference>
<evidence type="ECO:0000313" key="11">
    <source>
        <dbReference type="Proteomes" id="UP000294692"/>
    </source>
</evidence>
<feature type="binding site" evidence="7">
    <location>
        <position position="128"/>
    </location>
    <ligand>
        <name>Zn(2+)</name>
        <dbReference type="ChEBI" id="CHEBI:29105"/>
    </ligand>
</feature>
<feature type="binding site" evidence="7">
    <location>
        <position position="200"/>
    </location>
    <ligand>
        <name>L-glutamate</name>
        <dbReference type="ChEBI" id="CHEBI:29985"/>
    </ligand>
</feature>
<dbReference type="GO" id="GO:0008270">
    <property type="term" value="F:zinc ion binding"/>
    <property type="evidence" value="ECO:0007669"/>
    <property type="project" value="UniProtKB-UniRule"/>
</dbReference>
<gene>
    <name evidence="7" type="primary">gluQ</name>
    <name evidence="10" type="ORF">EV686_101117</name>
</gene>
<evidence type="ECO:0000256" key="2">
    <source>
        <dbReference type="ARBA" id="ARBA00022723"/>
    </source>
</evidence>
<dbReference type="InterPro" id="IPR022380">
    <property type="entry name" value="Glu-Q_tRNA(Asp)_Synthase"/>
</dbReference>
<feature type="binding site" evidence="7">
    <location>
        <position position="45"/>
    </location>
    <ligand>
        <name>L-glutamate</name>
        <dbReference type="ChEBI" id="CHEBI:29985"/>
    </ligand>
</feature>
<comment type="cofactor">
    <cofactor evidence="7">
        <name>Zn(2+)</name>
        <dbReference type="ChEBI" id="CHEBI:29105"/>
    </cofactor>
    <text evidence="7">Binds 1 zinc ion per subunit.</text>
</comment>
<evidence type="ECO:0000313" key="10">
    <source>
        <dbReference type="EMBL" id="TCV02661.1"/>
    </source>
</evidence>
<dbReference type="NCBIfam" id="TIGR03838">
    <property type="entry name" value="queuosine_YadB"/>
    <property type="match status" value="1"/>
</dbReference>
<feature type="binding site" evidence="7">
    <location>
        <position position="241"/>
    </location>
    <ligand>
        <name>ATP</name>
        <dbReference type="ChEBI" id="CHEBI:30616"/>
    </ligand>
</feature>
<feature type="binding site" evidence="7">
    <location>
        <position position="103"/>
    </location>
    <ligand>
        <name>Zn(2+)</name>
        <dbReference type="ChEBI" id="CHEBI:29105"/>
    </ligand>
</feature>
<dbReference type="Gene3D" id="3.40.50.620">
    <property type="entry name" value="HUPs"/>
    <property type="match status" value="1"/>
</dbReference>
<feature type="short sequence motif" description="'KMSKS' region" evidence="7">
    <location>
        <begin position="238"/>
        <end position="242"/>
    </location>
</feature>
<dbReference type="GO" id="GO:0005829">
    <property type="term" value="C:cytosol"/>
    <property type="evidence" value="ECO:0007669"/>
    <property type="project" value="TreeGrafter"/>
</dbReference>
<evidence type="ECO:0000256" key="1">
    <source>
        <dbReference type="ARBA" id="ARBA00022598"/>
    </source>
</evidence>
<name>A0A4R3VEN1_9BURK</name>
<keyword evidence="8" id="KW-0648">Protein biosynthesis</keyword>
<dbReference type="RefSeq" id="WP_132472413.1">
    <property type="nucleotide sequence ID" value="NZ_JBHRVM010000001.1"/>
</dbReference>
<dbReference type="InterPro" id="IPR049940">
    <property type="entry name" value="GluQ/Sye"/>
</dbReference>
<comment type="function">
    <text evidence="7">Catalyzes the tRNA-independent activation of glutamate in presence of ATP and the subsequent transfer of glutamate onto a tRNA(Asp). Glutamate is transferred on the 2-amino-5-(4,5-dihydroxy-2-cyclopenten-1-yl) moiety of the queuosine in the wobble position of the QUC anticodon.</text>
</comment>
<sequence length="299" mass="33102">MPALPYRGRFAPSPSGPLHAGSLVAAMASWLDARAHKGAWLLRIEDIDAPRAVPGADRIIMQQLQALRMHWDEPPVWQQQRLGRYQEVFDRLLALGLVYGCGCTRQEIAMASPPPAEGSHERPYPGTCRNGIPSGRSARAWRLRVPEGVEHFQDRWMDAQQQDVAHAVGDFTLKRADGLWAYQLVVVVDDADQGITDIVRGADLLDSTPRQRVLQRLLGVPMPDTLHVPLALDEQGRKLSKQNHAPALDLGDPVRTLNAAWTFLGFPAIAAPDVPGFWAEATAQWARRFVQAGRRRGCA</sequence>
<comment type="similarity">
    <text evidence="7">Belongs to the class-I aminoacyl-tRNA synthetase family. GluQ subfamily.</text>
</comment>